<dbReference type="EMBL" id="GBRH01187601">
    <property type="protein sequence ID" value="JAE10295.1"/>
    <property type="molecule type" value="Transcribed_RNA"/>
</dbReference>
<proteinExistence type="predicted"/>
<protein>
    <submittedName>
        <fullName evidence="1">Uncharacterized protein</fullName>
    </submittedName>
</protein>
<accession>A0A0A9FB77</accession>
<reference evidence="1" key="1">
    <citation type="submission" date="2014-09" db="EMBL/GenBank/DDBJ databases">
        <authorList>
            <person name="Magalhaes I.L.F."/>
            <person name="Oliveira U."/>
            <person name="Santos F.R."/>
            <person name="Vidigal T.H.D.A."/>
            <person name="Brescovit A.D."/>
            <person name="Santos A.J."/>
        </authorList>
    </citation>
    <scope>NUCLEOTIDE SEQUENCE</scope>
    <source>
        <tissue evidence="1">Shoot tissue taken approximately 20 cm above the soil surface</tissue>
    </source>
</reference>
<organism evidence="1">
    <name type="scientific">Arundo donax</name>
    <name type="common">Giant reed</name>
    <name type="synonym">Donax arundinaceus</name>
    <dbReference type="NCBI Taxonomy" id="35708"/>
    <lineage>
        <taxon>Eukaryota</taxon>
        <taxon>Viridiplantae</taxon>
        <taxon>Streptophyta</taxon>
        <taxon>Embryophyta</taxon>
        <taxon>Tracheophyta</taxon>
        <taxon>Spermatophyta</taxon>
        <taxon>Magnoliopsida</taxon>
        <taxon>Liliopsida</taxon>
        <taxon>Poales</taxon>
        <taxon>Poaceae</taxon>
        <taxon>PACMAD clade</taxon>
        <taxon>Arundinoideae</taxon>
        <taxon>Arundineae</taxon>
        <taxon>Arundo</taxon>
    </lineage>
</organism>
<reference evidence="1" key="2">
    <citation type="journal article" date="2015" name="Data Brief">
        <title>Shoot transcriptome of the giant reed, Arundo donax.</title>
        <authorList>
            <person name="Barrero R.A."/>
            <person name="Guerrero F.D."/>
            <person name="Moolhuijzen P."/>
            <person name="Goolsby J.A."/>
            <person name="Tidwell J."/>
            <person name="Bellgard S.E."/>
            <person name="Bellgard M.I."/>
        </authorList>
    </citation>
    <scope>NUCLEOTIDE SEQUENCE</scope>
    <source>
        <tissue evidence="1">Shoot tissue taken approximately 20 cm above the soil surface</tissue>
    </source>
</reference>
<name>A0A0A9FB77_ARUDO</name>
<sequence>MWCNRIRVQGF</sequence>
<evidence type="ECO:0000313" key="1">
    <source>
        <dbReference type="EMBL" id="JAE10295.1"/>
    </source>
</evidence>